<reference evidence="4" key="2">
    <citation type="submission" date="2000-03" db="EMBL/GenBank/DDBJ databases">
        <authorList>
            <person name="Lin X."/>
            <person name="Kaul S."/>
            <person name="Shea T.P."/>
            <person name="Fujii C.Y."/>
            <person name="Shen M."/>
            <person name="VanAken S.E."/>
            <person name="Barnstead M.E."/>
            <person name="Mason T.M."/>
            <person name="Bowman C.L."/>
            <person name="Ronning C.M."/>
            <person name="Benito M.-I."/>
            <person name="Carrera A.J."/>
            <person name="Creasy T.H."/>
            <person name="Buell C.R."/>
            <person name="Town C.D."/>
            <person name="Nierman W.C."/>
            <person name="Fraser C.M."/>
            <person name="Venter J.C."/>
        </authorList>
    </citation>
    <scope>NUCLEOTIDE SEQUENCE</scope>
</reference>
<feature type="coiled-coil region" evidence="1">
    <location>
        <begin position="148"/>
        <end position="175"/>
    </location>
</feature>
<dbReference type="PANTHER" id="PTHR48449">
    <property type="entry name" value="DUF1985 DOMAIN-CONTAINING PROTEIN"/>
    <property type="match status" value="1"/>
</dbReference>
<evidence type="ECO:0000256" key="2">
    <source>
        <dbReference type="SAM" id="MobiDB-lite"/>
    </source>
</evidence>
<dbReference type="InterPro" id="IPR015410">
    <property type="entry name" value="DUF1985"/>
</dbReference>
<reference evidence="4" key="3">
    <citation type="submission" date="2002-02" db="EMBL/GenBank/DDBJ databases">
        <authorList>
            <person name="Town C.D."/>
            <person name="Kaul S."/>
        </authorList>
    </citation>
    <scope>NUCLEOTIDE SEQUENCE</scope>
</reference>
<dbReference type="Pfam" id="PF09331">
    <property type="entry name" value="DUF1985"/>
    <property type="match status" value="1"/>
</dbReference>
<accession>Q9ZQM7</accession>
<dbReference type="PANTHER" id="PTHR48449:SF1">
    <property type="entry name" value="DUF1985 DOMAIN-CONTAINING PROTEIN"/>
    <property type="match status" value="1"/>
</dbReference>
<keyword evidence="1" id="KW-0175">Coiled coil</keyword>
<dbReference type="EMBL" id="AC006136">
    <property type="protein sequence ID" value="AAD15371.1"/>
    <property type="molecule type" value="Genomic_DNA"/>
</dbReference>
<name>Q9ZQM7_ARATH</name>
<evidence type="ECO:0000313" key="4">
    <source>
        <dbReference type="EMBL" id="AAD15371.1"/>
    </source>
</evidence>
<proteinExistence type="predicted"/>
<feature type="region of interest" description="Disordered" evidence="2">
    <location>
        <begin position="199"/>
        <end position="219"/>
    </location>
</feature>
<feature type="domain" description="DUF1985" evidence="3">
    <location>
        <begin position="5"/>
        <end position="64"/>
    </location>
</feature>
<dbReference type="AlphaFoldDB" id="Q9ZQM7"/>
<dbReference type="PIR" id="C84496">
    <property type="entry name" value="C84496"/>
</dbReference>
<reference key="1">
    <citation type="journal article" date="1999" name="Nature">
        <title>Sequence and analysis of chromosome 2 of the plant Arabidopsis thaliana.</title>
        <authorList>
            <person name="Lin X."/>
            <person name="Kaul S."/>
            <person name="Rounsley S."/>
            <person name="Shea T.P."/>
            <person name="Benito M.I."/>
            <person name="Town C.D."/>
            <person name="Fujii C.Y."/>
            <person name="Mason T."/>
            <person name="Bowman C.L."/>
            <person name="Barnstead M."/>
            <person name="Feldblyum T.V."/>
            <person name="Buell C.R."/>
            <person name="Ketchum K.A."/>
            <person name="Lee J."/>
            <person name="Ronning C.M."/>
            <person name="Koo H.L."/>
            <person name="Moffat K.S."/>
            <person name="Cronin L.A."/>
            <person name="Shen M."/>
            <person name="Pai G."/>
            <person name="Van Aken S."/>
            <person name="Umayam L."/>
            <person name="Tallon L.J."/>
            <person name="Gill J.E."/>
            <person name="Adams M.D."/>
            <person name="Carrera A.J."/>
            <person name="Creasy T.H."/>
            <person name="Goodman H.M."/>
            <person name="Somerville C.R."/>
            <person name="Copenhaver G.P."/>
            <person name="Preuss D."/>
            <person name="Nierman W.C."/>
            <person name="White O."/>
            <person name="Eisen J.A."/>
            <person name="Salzberg S.L."/>
            <person name="Fraser C.M."/>
            <person name="Venter J.C."/>
        </authorList>
    </citation>
    <scope>NUCLEOTIDE SEQUENCE [LARGE SCALE GENOMIC DNA]</scope>
    <source>
        <strain>cv. Columbia</strain>
    </source>
</reference>
<sequence>MLTKRRKKLSSEHKLKLAFLLIVDGVLIASNQTGRPTFKYVEMLADLEKFLSFPCGRESFMKTVEAMTPEKRILDKCTVEDINVHQSWTEWDDEVKDMKVAHMKDSILTSHQFKKSEWPRGDAHCHQLKSQRRSYLLFTNSTLWILSHDEKSRLLVELQNTVEELSNRVMKLKKKRKAIIFKRSRKLSFSFVPCSSRSKRKKSLENPSHSHTLSEHQNEEFDFEVITDDTIDVYHTPNESQESYKDDAKEGNPIYDTDVKDPNGNEADEEGKIQDTLETVEASLSVLETQPEENIDDDPMTEGNAASYSLLESQPVVNIDCDPMKDNIETAAASHSLLETQSEVNIDGVPMKVTLEMPATSHLVSEAQPEVKIGNDPMEVTMETVVASHSGVCEVNIDPMKVYINNKYHTFLAMVVFGKPVFDISSKADKDPQSSPTHSSNSGAIRTTHEFRILFMEQTAVTSSTTRETILLNNFTPFDYIVENTVPKDTLVGCCYPINLLATPVLAKIVSYSESGVDALKPFVKAGLLFKAAVYSEETLSCVRLDISRYFMWWSMPHSIYYHFFTKYIEANNPHALTAVLYKGIAYENLVDEVVELVYGWNLMERTEDGYKSMELTGLNPEFERVFHVAPVANLGHTKELIVPNIERQCFHNVLSIIICLSTCLSFSKT</sequence>
<protein>
    <submittedName>
        <fullName evidence="4">Putative replication protein A1</fullName>
    </submittedName>
</protein>
<evidence type="ECO:0000259" key="3">
    <source>
        <dbReference type="Pfam" id="PF09331"/>
    </source>
</evidence>
<organism evidence="4">
    <name type="scientific">Arabidopsis thaliana</name>
    <name type="common">Mouse-ear cress</name>
    <dbReference type="NCBI Taxonomy" id="3702"/>
    <lineage>
        <taxon>Eukaryota</taxon>
        <taxon>Viridiplantae</taxon>
        <taxon>Streptophyta</taxon>
        <taxon>Embryophyta</taxon>
        <taxon>Tracheophyta</taxon>
        <taxon>Spermatophyta</taxon>
        <taxon>Magnoliopsida</taxon>
        <taxon>eudicotyledons</taxon>
        <taxon>Gunneridae</taxon>
        <taxon>Pentapetalae</taxon>
        <taxon>rosids</taxon>
        <taxon>malvids</taxon>
        <taxon>Brassicales</taxon>
        <taxon>Brassicaceae</taxon>
        <taxon>Camelineae</taxon>
        <taxon>Arabidopsis</taxon>
    </lineage>
</organism>
<evidence type="ECO:0000256" key="1">
    <source>
        <dbReference type="SAM" id="Coils"/>
    </source>
</evidence>
<gene>
    <name evidence="4" type="ordered locus">At2g11170</name>
</gene>
<feature type="region of interest" description="Disordered" evidence="2">
    <location>
        <begin position="237"/>
        <end position="271"/>
    </location>
</feature>